<dbReference type="EMBL" id="BEXD01001319">
    <property type="protein sequence ID" value="GBB93514.1"/>
    <property type="molecule type" value="Genomic_DNA"/>
</dbReference>
<sequence>MDLNEELDDNQFLKHLDAVLGKAVFKFLLGSIEYWQFSGDYLENLNLDFISDRIPAGKSVPLKLDKVS</sequence>
<evidence type="ECO:0000313" key="1">
    <source>
        <dbReference type="EMBL" id="GBB93514.1"/>
    </source>
</evidence>
<dbReference type="Proteomes" id="UP000247702">
    <property type="component" value="Unassembled WGS sequence"/>
</dbReference>
<organism evidence="1 2">
    <name type="scientific">Rhizophagus clarus</name>
    <dbReference type="NCBI Taxonomy" id="94130"/>
    <lineage>
        <taxon>Eukaryota</taxon>
        <taxon>Fungi</taxon>
        <taxon>Fungi incertae sedis</taxon>
        <taxon>Mucoromycota</taxon>
        <taxon>Glomeromycotina</taxon>
        <taxon>Glomeromycetes</taxon>
        <taxon>Glomerales</taxon>
        <taxon>Glomeraceae</taxon>
        <taxon>Rhizophagus</taxon>
    </lineage>
</organism>
<reference evidence="1 2" key="1">
    <citation type="submission" date="2017-11" db="EMBL/GenBank/DDBJ databases">
        <title>The genome of Rhizophagus clarus HR1 reveals common genetic basis of auxotrophy among arbuscular mycorrhizal fungi.</title>
        <authorList>
            <person name="Kobayashi Y."/>
        </authorList>
    </citation>
    <scope>NUCLEOTIDE SEQUENCE [LARGE SCALE GENOMIC DNA]</scope>
    <source>
        <strain evidence="1 2">HR1</strain>
    </source>
</reference>
<dbReference type="AlphaFoldDB" id="A0A2Z6R6V8"/>
<accession>A0A2Z6R6V8</accession>
<protein>
    <submittedName>
        <fullName evidence="1">Uncharacterized protein</fullName>
    </submittedName>
</protein>
<proteinExistence type="predicted"/>
<evidence type="ECO:0000313" key="2">
    <source>
        <dbReference type="Proteomes" id="UP000247702"/>
    </source>
</evidence>
<keyword evidence="2" id="KW-1185">Reference proteome</keyword>
<name>A0A2Z6R6V8_9GLOM</name>
<gene>
    <name evidence="1" type="ORF">RclHR1_21850005</name>
</gene>
<comment type="caution">
    <text evidence="1">The sequence shown here is derived from an EMBL/GenBank/DDBJ whole genome shotgun (WGS) entry which is preliminary data.</text>
</comment>